<sequence length="107" mass="10937">MTRPFFTAIASAVLLQGCATSSGVFLADGTKGYNINCSGAFMNYAHCLEKAGEICGARGYLVVNQQGDAVPLSVAGGGFGANPQAASGGFYAQSGTIVTRNLFTKCK</sequence>
<dbReference type="PROSITE" id="PS51257">
    <property type="entry name" value="PROKAR_LIPOPROTEIN"/>
    <property type="match status" value="1"/>
</dbReference>
<dbReference type="AlphaFoldDB" id="A0A2T4TYH2"/>
<evidence type="ECO:0000256" key="1">
    <source>
        <dbReference type="SAM" id="SignalP"/>
    </source>
</evidence>
<evidence type="ECO:0008006" key="4">
    <source>
        <dbReference type="Google" id="ProtNLM"/>
    </source>
</evidence>
<keyword evidence="1" id="KW-0732">Signal</keyword>
<feature type="chain" id="PRO_5015712099" description="Lipoprotein" evidence="1">
    <location>
        <begin position="27"/>
        <end position="107"/>
    </location>
</feature>
<feature type="signal peptide" evidence="1">
    <location>
        <begin position="1"/>
        <end position="26"/>
    </location>
</feature>
<protein>
    <recommendedName>
        <fullName evidence="4">Lipoprotein</fullName>
    </recommendedName>
</protein>
<keyword evidence="3" id="KW-1185">Reference proteome</keyword>
<name>A0A2T4TYH2_9BACT</name>
<organism evidence="2 3">
    <name type="scientific">Candidatus Methylomirabilis limnetica</name>
    <dbReference type="NCBI Taxonomy" id="2033718"/>
    <lineage>
        <taxon>Bacteria</taxon>
        <taxon>Candidatus Methylomirabilota</taxon>
        <taxon>Candidatus Methylomirabilia</taxon>
        <taxon>Candidatus Methylomirabilales</taxon>
        <taxon>Candidatus Methylomirabilaceae</taxon>
        <taxon>Candidatus Methylomirabilis</taxon>
    </lineage>
</organism>
<dbReference type="EMBL" id="NVQC01000017">
    <property type="protein sequence ID" value="PTL36163.1"/>
    <property type="molecule type" value="Genomic_DNA"/>
</dbReference>
<proteinExistence type="predicted"/>
<dbReference type="Proteomes" id="UP000241436">
    <property type="component" value="Unassembled WGS sequence"/>
</dbReference>
<accession>A0A2T4TYH2</accession>
<reference evidence="2 3" key="1">
    <citation type="submission" date="2017-09" db="EMBL/GenBank/DDBJ databases">
        <title>Bloom of a denitrifying methanotroph, Candidatus Methylomirabilis limnetica, in a deep stratified lake.</title>
        <authorList>
            <person name="Graf J.S."/>
            <person name="Marchant H.K."/>
            <person name="Tienken D."/>
            <person name="Hach P.F."/>
            <person name="Brand A."/>
            <person name="Schubert C.J."/>
            <person name="Kuypers M.M."/>
            <person name="Milucka J."/>
        </authorList>
    </citation>
    <scope>NUCLEOTIDE SEQUENCE [LARGE SCALE GENOMIC DNA]</scope>
    <source>
        <strain evidence="2 3">Zug</strain>
    </source>
</reference>
<comment type="caution">
    <text evidence="2">The sequence shown here is derived from an EMBL/GenBank/DDBJ whole genome shotgun (WGS) entry which is preliminary data.</text>
</comment>
<evidence type="ECO:0000313" key="2">
    <source>
        <dbReference type="EMBL" id="PTL36163.1"/>
    </source>
</evidence>
<reference evidence="3" key="2">
    <citation type="journal article" date="2018" name="Environ. Microbiol.">
        <title>Bloom of a denitrifying methanotroph, 'Candidatus Methylomirabilis limnetica', in a deep stratified lake.</title>
        <authorList>
            <person name="Graf J.S."/>
            <person name="Mayr M.J."/>
            <person name="Marchant H.K."/>
            <person name="Tienken D."/>
            <person name="Hach P.F."/>
            <person name="Brand A."/>
            <person name="Schubert C.J."/>
            <person name="Kuypers M.M."/>
            <person name="Milucka J."/>
        </authorList>
    </citation>
    <scope>NUCLEOTIDE SEQUENCE [LARGE SCALE GENOMIC DNA]</scope>
    <source>
        <strain evidence="3">Zug</strain>
    </source>
</reference>
<gene>
    <name evidence="2" type="ORF">CLG94_05745</name>
</gene>
<evidence type="ECO:0000313" key="3">
    <source>
        <dbReference type="Proteomes" id="UP000241436"/>
    </source>
</evidence>